<reference evidence="1 2" key="1">
    <citation type="journal article" date="2020" name="ISME J.">
        <title>Uncovering the hidden diversity of litter-decomposition mechanisms in mushroom-forming fungi.</title>
        <authorList>
            <person name="Floudas D."/>
            <person name="Bentzer J."/>
            <person name="Ahren D."/>
            <person name="Johansson T."/>
            <person name="Persson P."/>
            <person name="Tunlid A."/>
        </authorList>
    </citation>
    <scope>NUCLEOTIDE SEQUENCE [LARGE SCALE GENOMIC DNA]</scope>
    <source>
        <strain evidence="1 2">CBS 101986</strain>
    </source>
</reference>
<evidence type="ECO:0008006" key="3">
    <source>
        <dbReference type="Google" id="ProtNLM"/>
    </source>
</evidence>
<proteinExistence type="predicted"/>
<comment type="caution">
    <text evidence="1">The sequence shown here is derived from an EMBL/GenBank/DDBJ whole genome shotgun (WGS) entry which is preliminary data.</text>
</comment>
<evidence type="ECO:0000313" key="1">
    <source>
        <dbReference type="EMBL" id="KAF5329332.1"/>
    </source>
</evidence>
<organism evidence="1 2">
    <name type="scientific">Psilocybe cf. subviscida</name>
    <dbReference type="NCBI Taxonomy" id="2480587"/>
    <lineage>
        <taxon>Eukaryota</taxon>
        <taxon>Fungi</taxon>
        <taxon>Dikarya</taxon>
        <taxon>Basidiomycota</taxon>
        <taxon>Agaricomycotina</taxon>
        <taxon>Agaricomycetes</taxon>
        <taxon>Agaricomycetidae</taxon>
        <taxon>Agaricales</taxon>
        <taxon>Agaricineae</taxon>
        <taxon>Strophariaceae</taxon>
        <taxon>Psilocybe</taxon>
    </lineage>
</organism>
<protein>
    <recommendedName>
        <fullName evidence="3">F-box domain-containing protein</fullName>
    </recommendedName>
</protein>
<evidence type="ECO:0000313" key="2">
    <source>
        <dbReference type="Proteomes" id="UP000567179"/>
    </source>
</evidence>
<keyword evidence="2" id="KW-1185">Reference proteome</keyword>
<dbReference type="Proteomes" id="UP000567179">
    <property type="component" value="Unassembled WGS sequence"/>
</dbReference>
<dbReference type="Gene3D" id="3.80.10.10">
    <property type="entry name" value="Ribonuclease Inhibitor"/>
    <property type="match status" value="1"/>
</dbReference>
<dbReference type="InterPro" id="IPR032675">
    <property type="entry name" value="LRR_dom_sf"/>
</dbReference>
<dbReference type="EMBL" id="JAACJJ010000002">
    <property type="protein sequence ID" value="KAF5329332.1"/>
    <property type="molecule type" value="Genomic_DNA"/>
</dbReference>
<dbReference type="AlphaFoldDB" id="A0A8H5BVW1"/>
<accession>A0A8H5BVW1</accession>
<gene>
    <name evidence="1" type="ORF">D9619_009476</name>
</gene>
<sequence>MATVNNLPTELLCQIFENVFSSSNPLPFDYTRRRLLYQTQRATDISSCDCATLDTIWNYEEFGHVTMSPFTLARVCTRWYDIVSYFTHFWTHLVIDVSRPIRQRQFEAFELCYPHPFMLYIFSNMYLPKEEENRRVLAIMDALKSHINRCVSIVFRIQYASSLPHLSLLLSSPGLRLEEIRMECRTQDFIPALLIRLDESVSHLQYISVNGRTFMSLCYSDTNQLAQFGSVHPLSLRVSDLTLHRNEFRIFMTILDGISANEVFLSNVTLSTRPLKRRNIERTYDHITELFEFSDVCPTFISDFFNSSSFDYVYLFRIIGCRIPRMRARLPEDGLELRDIPRDAAPALPDQSIRNILSVFEGSTLDMSRCVSLTDDTLGWLATRDVARRLLRMSVRDCPNITPLGVRHLLTMRHGCGSYRKLIQFFATGEMQPLDEDDLYWFSRWKRESTTNIIRWPNYIF</sequence>
<dbReference type="OrthoDB" id="3001771at2759"/>
<name>A0A8H5BVW1_9AGAR</name>